<dbReference type="SUPFAM" id="SSF52058">
    <property type="entry name" value="L domain-like"/>
    <property type="match status" value="1"/>
</dbReference>
<comment type="similarity">
    <text evidence="2">Belongs to the RLP family.</text>
</comment>
<comment type="subcellular location">
    <subcellularLocation>
        <location evidence="1">Cell membrane</location>
        <topology evidence="1">Single-pass type I membrane protein</topology>
    </subcellularLocation>
</comment>
<dbReference type="Gene3D" id="3.80.10.10">
    <property type="entry name" value="Ribonuclease Inhibitor"/>
    <property type="match status" value="1"/>
</dbReference>
<dbReference type="PANTHER" id="PTHR27004:SF203">
    <property type="entry name" value="LEUCINE-RICH REPEAT-CONTAINING N-TERMINAL PLANT-TYPE DOMAIN-CONTAINING PROTEIN"/>
    <property type="match status" value="1"/>
</dbReference>
<dbReference type="InterPro" id="IPR001611">
    <property type="entry name" value="Leu-rich_rpt"/>
</dbReference>
<accession>A0AA88W7E2</accession>
<gene>
    <name evidence="11" type="ORF">RJ639_046312</name>
</gene>
<organism evidence="11 12">
    <name type="scientific">Escallonia herrerae</name>
    <dbReference type="NCBI Taxonomy" id="1293975"/>
    <lineage>
        <taxon>Eukaryota</taxon>
        <taxon>Viridiplantae</taxon>
        <taxon>Streptophyta</taxon>
        <taxon>Embryophyta</taxon>
        <taxon>Tracheophyta</taxon>
        <taxon>Spermatophyta</taxon>
        <taxon>Magnoliopsida</taxon>
        <taxon>eudicotyledons</taxon>
        <taxon>Gunneridae</taxon>
        <taxon>Pentapetalae</taxon>
        <taxon>asterids</taxon>
        <taxon>campanulids</taxon>
        <taxon>Escalloniales</taxon>
        <taxon>Escalloniaceae</taxon>
        <taxon>Escallonia</taxon>
    </lineage>
</organism>
<reference evidence="11" key="1">
    <citation type="submission" date="2022-12" db="EMBL/GenBank/DDBJ databases">
        <title>Draft genome assemblies for two species of Escallonia (Escalloniales).</title>
        <authorList>
            <person name="Chanderbali A."/>
            <person name="Dervinis C."/>
            <person name="Anghel I."/>
            <person name="Soltis D."/>
            <person name="Soltis P."/>
            <person name="Zapata F."/>
        </authorList>
    </citation>
    <scope>NUCLEOTIDE SEQUENCE</scope>
    <source>
        <strain evidence="11">UCBG64.0493</strain>
        <tissue evidence="11">Leaf</tissue>
    </source>
</reference>
<protein>
    <submittedName>
        <fullName evidence="11">Uncharacterized protein</fullName>
    </submittedName>
</protein>
<evidence type="ECO:0000256" key="6">
    <source>
        <dbReference type="ARBA" id="ARBA00022737"/>
    </source>
</evidence>
<evidence type="ECO:0000256" key="8">
    <source>
        <dbReference type="ARBA" id="ARBA00023136"/>
    </source>
</evidence>
<keyword evidence="7" id="KW-1133">Transmembrane helix</keyword>
<dbReference type="GO" id="GO:0005886">
    <property type="term" value="C:plasma membrane"/>
    <property type="evidence" value="ECO:0007669"/>
    <property type="project" value="UniProtKB-SubCell"/>
</dbReference>
<evidence type="ECO:0000313" key="12">
    <source>
        <dbReference type="Proteomes" id="UP001188597"/>
    </source>
</evidence>
<name>A0AA88W7E2_9ASTE</name>
<evidence type="ECO:0000256" key="3">
    <source>
        <dbReference type="ARBA" id="ARBA00022475"/>
    </source>
</evidence>
<evidence type="ECO:0000256" key="10">
    <source>
        <dbReference type="ARBA" id="ARBA00023180"/>
    </source>
</evidence>
<evidence type="ECO:0000256" key="4">
    <source>
        <dbReference type="ARBA" id="ARBA00022614"/>
    </source>
</evidence>
<dbReference type="PANTHER" id="PTHR27004">
    <property type="entry name" value="RECEPTOR-LIKE PROTEIN 12 ISOFORM X1"/>
    <property type="match status" value="1"/>
</dbReference>
<keyword evidence="10" id="KW-0325">Glycoprotein</keyword>
<dbReference type="AlphaFoldDB" id="A0AA88W7E2"/>
<evidence type="ECO:0000313" key="11">
    <source>
        <dbReference type="EMBL" id="KAK3020948.1"/>
    </source>
</evidence>
<keyword evidence="8" id="KW-0472">Membrane</keyword>
<keyword evidence="3" id="KW-1003">Cell membrane</keyword>
<sequence length="64" mass="6982">MGTVTVETWGTIPKEVGNLTSLIFLKISNNILQGHVPNEVGLLNQLKCMNLQFNELSGEIPSSL</sequence>
<dbReference type="Pfam" id="PF00560">
    <property type="entry name" value="LRR_1"/>
    <property type="match status" value="2"/>
</dbReference>
<proteinExistence type="inferred from homology"/>
<keyword evidence="5" id="KW-0812">Transmembrane</keyword>
<comment type="caution">
    <text evidence="11">The sequence shown here is derived from an EMBL/GenBank/DDBJ whole genome shotgun (WGS) entry which is preliminary data.</text>
</comment>
<keyword evidence="4" id="KW-0433">Leucine-rich repeat</keyword>
<keyword evidence="6" id="KW-0677">Repeat</keyword>
<evidence type="ECO:0000256" key="2">
    <source>
        <dbReference type="ARBA" id="ARBA00009592"/>
    </source>
</evidence>
<keyword evidence="9" id="KW-0675">Receptor</keyword>
<evidence type="ECO:0000256" key="5">
    <source>
        <dbReference type="ARBA" id="ARBA00022692"/>
    </source>
</evidence>
<evidence type="ECO:0000256" key="9">
    <source>
        <dbReference type="ARBA" id="ARBA00023170"/>
    </source>
</evidence>
<dbReference type="EMBL" id="JAVXUP010000787">
    <property type="protein sequence ID" value="KAK3020948.1"/>
    <property type="molecule type" value="Genomic_DNA"/>
</dbReference>
<dbReference type="Proteomes" id="UP001188597">
    <property type="component" value="Unassembled WGS sequence"/>
</dbReference>
<evidence type="ECO:0000256" key="1">
    <source>
        <dbReference type="ARBA" id="ARBA00004251"/>
    </source>
</evidence>
<keyword evidence="12" id="KW-1185">Reference proteome</keyword>
<evidence type="ECO:0000256" key="7">
    <source>
        <dbReference type="ARBA" id="ARBA00022989"/>
    </source>
</evidence>
<dbReference type="InterPro" id="IPR032675">
    <property type="entry name" value="LRR_dom_sf"/>
</dbReference>